<dbReference type="AlphaFoldDB" id="A0A931GYJ4"/>
<accession>A0A931GYJ4</accession>
<dbReference type="GO" id="GO:0008703">
    <property type="term" value="F:5-amino-6-(5-phosphoribosylamino)uracil reductase activity"/>
    <property type="evidence" value="ECO:0007669"/>
    <property type="project" value="UniProtKB-EC"/>
</dbReference>
<evidence type="ECO:0000256" key="2">
    <source>
        <dbReference type="ARBA" id="ARBA00004882"/>
    </source>
</evidence>
<dbReference type="SUPFAM" id="SSF53927">
    <property type="entry name" value="Cytidine deaminase-like"/>
    <property type="match status" value="1"/>
</dbReference>
<feature type="binding site" evidence="11">
    <location>
        <position position="159"/>
    </location>
    <ligand>
        <name>NADP(+)</name>
        <dbReference type="ChEBI" id="CHEBI:58349"/>
    </ligand>
</feature>
<evidence type="ECO:0000256" key="3">
    <source>
        <dbReference type="ARBA" id="ARBA00004910"/>
    </source>
</evidence>
<keyword evidence="15" id="KW-1185">Reference proteome</keyword>
<comment type="catalytic activity">
    <reaction evidence="9">
        <text>5-amino-6-(5-phospho-D-ribitylamino)uracil + NADP(+) = 5-amino-6-(5-phospho-D-ribosylamino)uracil + NADPH + H(+)</text>
        <dbReference type="Rhea" id="RHEA:17845"/>
        <dbReference type="ChEBI" id="CHEBI:15378"/>
        <dbReference type="ChEBI" id="CHEBI:57783"/>
        <dbReference type="ChEBI" id="CHEBI:58349"/>
        <dbReference type="ChEBI" id="CHEBI:58421"/>
        <dbReference type="ChEBI" id="CHEBI:58453"/>
        <dbReference type="EC" id="1.1.1.193"/>
    </reaction>
</comment>
<dbReference type="Gene3D" id="3.40.430.10">
    <property type="entry name" value="Dihydrofolate Reductase, subunit A"/>
    <property type="match status" value="1"/>
</dbReference>
<evidence type="ECO:0000259" key="13">
    <source>
        <dbReference type="PROSITE" id="PS51747"/>
    </source>
</evidence>
<keyword evidence="6 9" id="KW-0521">NADP</keyword>
<dbReference type="PROSITE" id="PS51747">
    <property type="entry name" value="CYT_DCMP_DEAMINASES_2"/>
    <property type="match status" value="1"/>
</dbReference>
<dbReference type="Gene3D" id="3.40.140.10">
    <property type="entry name" value="Cytidine Deaminase, domain 2"/>
    <property type="match status" value="1"/>
</dbReference>
<comment type="cofactor">
    <cofactor evidence="9 12">
        <name>Zn(2+)</name>
        <dbReference type="ChEBI" id="CHEBI:29105"/>
    </cofactor>
    <text evidence="9 12">Binds 1 zinc ion.</text>
</comment>
<evidence type="ECO:0000256" key="5">
    <source>
        <dbReference type="ARBA" id="ARBA00007417"/>
    </source>
</evidence>
<feature type="binding site" evidence="11">
    <location>
        <position position="205"/>
    </location>
    <ligand>
        <name>NADP(+)</name>
        <dbReference type="ChEBI" id="CHEBI:58349"/>
    </ligand>
</feature>
<evidence type="ECO:0000256" key="8">
    <source>
        <dbReference type="ARBA" id="ARBA00023268"/>
    </source>
</evidence>
<dbReference type="EMBL" id="JADWYR010000001">
    <property type="protein sequence ID" value="MBG9376317.1"/>
    <property type="molecule type" value="Genomic_DNA"/>
</dbReference>
<protein>
    <recommendedName>
        <fullName evidence="9">Riboflavin biosynthesis protein RibD</fullName>
    </recommendedName>
    <domain>
        <recommendedName>
            <fullName evidence="9">Diaminohydroxyphosphoribosylaminopyrimidine deaminase</fullName>
            <shortName evidence="9">DRAP deaminase</shortName>
            <ecNumber evidence="9">3.5.4.26</ecNumber>
        </recommendedName>
        <alternativeName>
            <fullName evidence="9">Riboflavin-specific deaminase</fullName>
        </alternativeName>
    </domain>
    <domain>
        <recommendedName>
            <fullName evidence="9">5-amino-6-(5-phosphoribosylamino)uracil reductase</fullName>
            <ecNumber evidence="9">1.1.1.193</ecNumber>
        </recommendedName>
        <alternativeName>
            <fullName evidence="9">HTP reductase</fullName>
        </alternativeName>
    </domain>
</protein>
<gene>
    <name evidence="14" type="primary">ribD</name>
    <name evidence="14" type="ORF">I5907_08725</name>
</gene>
<evidence type="ECO:0000256" key="9">
    <source>
        <dbReference type="PIRNR" id="PIRNR006769"/>
    </source>
</evidence>
<comment type="catalytic activity">
    <reaction evidence="9">
        <text>2,5-diamino-6-hydroxy-4-(5-phosphoribosylamino)-pyrimidine + H2O + H(+) = 5-amino-6-(5-phospho-D-ribosylamino)uracil + NH4(+)</text>
        <dbReference type="Rhea" id="RHEA:21868"/>
        <dbReference type="ChEBI" id="CHEBI:15377"/>
        <dbReference type="ChEBI" id="CHEBI:15378"/>
        <dbReference type="ChEBI" id="CHEBI:28938"/>
        <dbReference type="ChEBI" id="CHEBI:58453"/>
        <dbReference type="ChEBI" id="CHEBI:58614"/>
        <dbReference type="EC" id="3.5.4.26"/>
    </reaction>
</comment>
<feature type="binding site" evidence="11">
    <location>
        <position position="297"/>
    </location>
    <ligand>
        <name>substrate</name>
    </ligand>
</feature>
<comment type="caution">
    <text evidence="14">The sequence shown here is derived from an EMBL/GenBank/DDBJ whole genome shotgun (WGS) entry which is preliminary data.</text>
</comment>
<dbReference type="PIRSF" id="PIRSF006769">
    <property type="entry name" value="RibD"/>
    <property type="match status" value="1"/>
</dbReference>
<proteinExistence type="inferred from homology"/>
<comment type="similarity">
    <text evidence="5 9">In the C-terminal section; belongs to the HTP reductase family.</text>
</comment>
<sequence length="357" mass="39572">MAVHEQYMHRCLQLAGMGAGFVAPNPMVGAVLVHDGRIIGEGYHIQYGQAHAEVNCINSVAAHDMHLIEKSVLYVSLEPCAHFGKTPPCADLIIARGIPHVVVGCRDPFKQVDGKGIEKLRAAGIEVTTGVLEKECVALNKRFFCFHTKHRPYIVLKWAQTANNKIATLSAGRLLISNAVSNKLVHKWRSEEAAILIGTNTAMLDDPALTNRLWFGKSPVRLVIDMHLRLPHHLQIFDGKQPTVIFNSLQHSEDVFKVLLPAGGIRGGLYQVTEDVSMVHQVLNACYQNNIQSILVEGGARLLQSFIDEEAWDEARIITNETLTIEQGLPAPQLLNAMLVKQDRIFTDTIAFYRAKP</sequence>
<dbReference type="InterPro" id="IPR016193">
    <property type="entry name" value="Cytidine_deaminase-like"/>
</dbReference>
<dbReference type="PANTHER" id="PTHR38011:SF7">
    <property type="entry name" value="2,5-DIAMINO-6-RIBOSYLAMINO-4(3H)-PYRIMIDINONE 5'-PHOSPHATE REDUCTASE"/>
    <property type="match status" value="1"/>
</dbReference>
<reference evidence="14" key="1">
    <citation type="submission" date="2020-11" db="EMBL/GenBank/DDBJ databases">
        <title>Bacterial whole genome sequence for Panacibacter sp. DH6.</title>
        <authorList>
            <person name="Le V."/>
            <person name="Ko S."/>
            <person name="Ahn C.-Y."/>
            <person name="Oh H.-M."/>
        </authorList>
    </citation>
    <scope>NUCLEOTIDE SEQUENCE</scope>
    <source>
        <strain evidence="14">DH6</strain>
    </source>
</reference>
<keyword evidence="9 12" id="KW-0479">Metal-binding</keyword>
<comment type="pathway">
    <text evidence="2 9">Cofactor biosynthesis; riboflavin biosynthesis; 5-amino-6-(D-ribitylamino)uracil from GTP: step 2/4.</text>
</comment>
<dbReference type="InterPro" id="IPR002734">
    <property type="entry name" value="RibDG_C"/>
</dbReference>
<evidence type="ECO:0000256" key="7">
    <source>
        <dbReference type="ARBA" id="ARBA00023002"/>
    </source>
</evidence>
<feature type="binding site" evidence="12">
    <location>
        <position position="89"/>
    </location>
    <ligand>
        <name>Zn(2+)</name>
        <dbReference type="ChEBI" id="CHEBI:29105"/>
        <note>catalytic</note>
    </ligand>
</feature>
<comment type="pathway">
    <text evidence="3 9">Cofactor biosynthesis; riboflavin biosynthesis; 5-amino-6-(D-ribitylamino)uracil from GTP: step 3/4.</text>
</comment>
<dbReference type="GO" id="GO:0008835">
    <property type="term" value="F:diaminohydroxyphosphoribosylaminopyrimidine deaminase activity"/>
    <property type="evidence" value="ECO:0007669"/>
    <property type="project" value="UniProtKB-EC"/>
</dbReference>
<feature type="binding site" evidence="12">
    <location>
        <position position="51"/>
    </location>
    <ligand>
        <name>Zn(2+)</name>
        <dbReference type="ChEBI" id="CHEBI:29105"/>
        <note>catalytic</note>
    </ligand>
</feature>
<organism evidence="14 15">
    <name type="scientific">Panacibacter microcysteis</name>
    <dbReference type="NCBI Taxonomy" id="2793269"/>
    <lineage>
        <taxon>Bacteria</taxon>
        <taxon>Pseudomonadati</taxon>
        <taxon>Bacteroidota</taxon>
        <taxon>Chitinophagia</taxon>
        <taxon>Chitinophagales</taxon>
        <taxon>Chitinophagaceae</taxon>
        <taxon>Panacibacter</taxon>
    </lineage>
</organism>
<dbReference type="EC" id="1.1.1.193" evidence="9"/>
<feature type="domain" description="CMP/dCMP-type deaminase" evidence="13">
    <location>
        <begin position="2"/>
        <end position="128"/>
    </location>
</feature>
<dbReference type="PANTHER" id="PTHR38011">
    <property type="entry name" value="DIHYDROFOLATE REDUCTASE FAMILY PROTEIN (AFU_ORTHOLOGUE AFUA_8G06820)"/>
    <property type="match status" value="1"/>
</dbReference>
<keyword evidence="7 9" id="KW-0560">Oxidoreductase</keyword>
<keyword evidence="9" id="KW-0686">Riboflavin biosynthesis</keyword>
<evidence type="ECO:0000256" key="10">
    <source>
        <dbReference type="PIRSR" id="PIRSR006769-1"/>
    </source>
</evidence>
<dbReference type="InterPro" id="IPR050765">
    <property type="entry name" value="Riboflavin_Biosynth_HTPR"/>
</dbReference>
<dbReference type="Proteomes" id="UP000628448">
    <property type="component" value="Unassembled WGS sequence"/>
</dbReference>
<dbReference type="GO" id="GO:0009231">
    <property type="term" value="P:riboflavin biosynthetic process"/>
    <property type="evidence" value="ECO:0007669"/>
    <property type="project" value="UniProtKB-KW"/>
</dbReference>
<dbReference type="SUPFAM" id="SSF53597">
    <property type="entry name" value="Dihydrofolate reductase-like"/>
    <property type="match status" value="1"/>
</dbReference>
<comment type="function">
    <text evidence="1 9">Converts 2,5-diamino-6-(ribosylamino)-4(3h)-pyrimidinone 5'-phosphate into 5-amino-6-(ribosylamino)-2,4(1h,3h)-pyrimidinedione 5'-phosphate.</text>
</comment>
<feature type="binding site" evidence="11">
    <location>
        <position position="212"/>
    </location>
    <ligand>
        <name>substrate</name>
    </ligand>
</feature>
<evidence type="ECO:0000256" key="4">
    <source>
        <dbReference type="ARBA" id="ARBA00005259"/>
    </source>
</evidence>
<dbReference type="Pfam" id="PF00383">
    <property type="entry name" value="dCMP_cyt_deam_1"/>
    <property type="match status" value="1"/>
</dbReference>
<dbReference type="InterPro" id="IPR004794">
    <property type="entry name" value="Eubact_RibD"/>
</dbReference>
<evidence type="ECO:0000256" key="6">
    <source>
        <dbReference type="ARBA" id="ARBA00022857"/>
    </source>
</evidence>
<feature type="active site" description="Proton donor" evidence="10">
    <location>
        <position position="53"/>
    </location>
</feature>
<evidence type="ECO:0000313" key="15">
    <source>
        <dbReference type="Proteomes" id="UP000628448"/>
    </source>
</evidence>
<evidence type="ECO:0000313" key="14">
    <source>
        <dbReference type="EMBL" id="MBG9376317.1"/>
    </source>
</evidence>
<feature type="binding site" evidence="11">
    <location>
        <begin position="299"/>
        <end position="305"/>
    </location>
    <ligand>
        <name>NADP(+)</name>
        <dbReference type="ChEBI" id="CHEBI:58349"/>
    </ligand>
</feature>
<keyword evidence="8" id="KW-0511">Multifunctional enzyme</keyword>
<keyword evidence="9 14" id="KW-0378">Hydrolase</keyword>
<feature type="binding site" evidence="11">
    <location>
        <position position="201"/>
    </location>
    <ligand>
        <name>NADP(+)</name>
        <dbReference type="ChEBI" id="CHEBI:58349"/>
    </ligand>
</feature>
<dbReference type="InterPro" id="IPR002125">
    <property type="entry name" value="CMP_dCMP_dom"/>
</dbReference>
<dbReference type="CDD" id="cd01284">
    <property type="entry name" value="Riboflavin_deaminase-reductase"/>
    <property type="match status" value="1"/>
</dbReference>
<comment type="similarity">
    <text evidence="4 9">In the N-terminal section; belongs to the cytidine and deoxycytidylate deaminase family.</text>
</comment>
<evidence type="ECO:0000256" key="1">
    <source>
        <dbReference type="ARBA" id="ARBA00002151"/>
    </source>
</evidence>
<feature type="binding site" evidence="12">
    <location>
        <position position="80"/>
    </location>
    <ligand>
        <name>Zn(2+)</name>
        <dbReference type="ChEBI" id="CHEBI:29105"/>
        <note>catalytic</note>
    </ligand>
</feature>
<keyword evidence="9 12" id="KW-0862">Zinc</keyword>
<evidence type="ECO:0000256" key="12">
    <source>
        <dbReference type="PIRSR" id="PIRSR006769-3"/>
    </source>
</evidence>
<feature type="binding site" evidence="11">
    <location>
        <position position="189"/>
    </location>
    <ligand>
        <name>substrate</name>
    </ligand>
</feature>
<evidence type="ECO:0000256" key="11">
    <source>
        <dbReference type="PIRSR" id="PIRSR006769-2"/>
    </source>
</evidence>
<dbReference type="Pfam" id="PF01872">
    <property type="entry name" value="RibD_C"/>
    <property type="match status" value="1"/>
</dbReference>
<dbReference type="NCBIfam" id="TIGR00326">
    <property type="entry name" value="eubact_ribD"/>
    <property type="match status" value="1"/>
</dbReference>
<dbReference type="RefSeq" id="WP_196990328.1">
    <property type="nucleotide sequence ID" value="NZ_JADWYR010000001.1"/>
</dbReference>
<dbReference type="GO" id="GO:0046872">
    <property type="term" value="F:metal ion binding"/>
    <property type="evidence" value="ECO:0007669"/>
    <property type="project" value="UniProtKB-KW"/>
</dbReference>
<dbReference type="EC" id="3.5.4.26" evidence="9"/>
<name>A0A931GYJ4_9BACT</name>
<feature type="binding site" evidence="11">
    <location>
        <position position="209"/>
    </location>
    <ligand>
        <name>substrate</name>
    </ligand>
</feature>
<dbReference type="InterPro" id="IPR024072">
    <property type="entry name" value="DHFR-like_dom_sf"/>
</dbReference>